<reference evidence="3" key="1">
    <citation type="submission" date="2016-11" db="EMBL/GenBank/DDBJ databases">
        <authorList>
            <person name="Varghese N."/>
            <person name="Submissions S."/>
        </authorList>
    </citation>
    <scope>NUCLEOTIDE SEQUENCE [LARGE SCALE GENOMIC DNA]</scope>
    <source>
        <strain evidence="3">ALO Sharm</strain>
    </source>
</reference>
<dbReference type="PRINTS" id="PR00081">
    <property type="entry name" value="GDHRDH"/>
</dbReference>
<accession>A0A1M6NW27</accession>
<proteinExistence type="inferred from homology"/>
<dbReference type="GO" id="GO:0030497">
    <property type="term" value="P:fatty acid elongation"/>
    <property type="evidence" value="ECO:0007669"/>
    <property type="project" value="TreeGrafter"/>
</dbReference>
<dbReference type="AlphaFoldDB" id="A0A1M6NW27"/>
<evidence type="ECO:0000313" key="2">
    <source>
        <dbReference type="EMBL" id="SHJ99862.1"/>
    </source>
</evidence>
<dbReference type="SUPFAM" id="SSF51735">
    <property type="entry name" value="NAD(P)-binding Rossmann-fold domains"/>
    <property type="match status" value="1"/>
</dbReference>
<dbReference type="Proteomes" id="UP000184248">
    <property type="component" value="Unassembled WGS sequence"/>
</dbReference>
<dbReference type="InterPro" id="IPR002347">
    <property type="entry name" value="SDR_fam"/>
</dbReference>
<comment type="similarity">
    <text evidence="1">Belongs to the short-chain dehydrogenases/reductases (SDR) family.</text>
</comment>
<dbReference type="GO" id="GO:0016616">
    <property type="term" value="F:oxidoreductase activity, acting on the CH-OH group of donors, NAD or NADP as acceptor"/>
    <property type="evidence" value="ECO:0007669"/>
    <property type="project" value="TreeGrafter"/>
</dbReference>
<evidence type="ECO:0000256" key="1">
    <source>
        <dbReference type="ARBA" id="ARBA00006484"/>
    </source>
</evidence>
<gene>
    <name evidence="2" type="ORF">SAMN05192556_101535</name>
</gene>
<dbReference type="InterPro" id="IPR036291">
    <property type="entry name" value="NAD(P)-bd_dom_sf"/>
</dbReference>
<sequence>MSIEAFNLDGKTAIVTGAGRGLGKAIAIGLASAGANVLLASRNPEHLSGTAAEIEHSGGQAIRTSVDISDPASCAALVSRAEDEFGKLDILVCNAATNIQGPAADMPPSAWSQVINTEMSGCFYLSQAAYKVMAKQRSGSIIMISANSSTVGYADLVGVATAKGGVDMMARNLAIEWGQDGIRVNTINPGFTEHVPEDGADVAAGDGDLEEDIRAATPLERRGRVEEFANPAIFLASDAASYVTGHNLVVDGGYSVK</sequence>
<dbReference type="PANTHER" id="PTHR42760">
    <property type="entry name" value="SHORT-CHAIN DEHYDROGENASES/REDUCTASES FAMILY MEMBER"/>
    <property type="match status" value="1"/>
</dbReference>
<dbReference type="Gene3D" id="3.40.50.720">
    <property type="entry name" value="NAD(P)-binding Rossmann-like Domain"/>
    <property type="match status" value="1"/>
</dbReference>
<organism evidence="2 3">
    <name type="scientific">Halomonas caseinilytica</name>
    <dbReference type="NCBI Taxonomy" id="438744"/>
    <lineage>
        <taxon>Bacteria</taxon>
        <taxon>Pseudomonadati</taxon>
        <taxon>Pseudomonadota</taxon>
        <taxon>Gammaproteobacteria</taxon>
        <taxon>Oceanospirillales</taxon>
        <taxon>Halomonadaceae</taxon>
        <taxon>Halomonas</taxon>
    </lineage>
</organism>
<dbReference type="RefSeq" id="WP_064698350.1">
    <property type="nucleotide sequence ID" value="NZ_BDEO01000001.1"/>
</dbReference>
<dbReference type="EMBL" id="FRAL01000001">
    <property type="protein sequence ID" value="SHJ99862.1"/>
    <property type="molecule type" value="Genomic_DNA"/>
</dbReference>
<dbReference type="OrthoDB" id="6861885at2"/>
<name>A0A1M6NW27_9GAMM</name>
<dbReference type="FunFam" id="3.40.50.720:FF:000084">
    <property type="entry name" value="Short-chain dehydrogenase reductase"/>
    <property type="match status" value="1"/>
</dbReference>
<keyword evidence="3" id="KW-1185">Reference proteome</keyword>
<protein>
    <submittedName>
        <fullName evidence="2">Gluconate 5-dehydrogenase</fullName>
    </submittedName>
</protein>
<dbReference type="Pfam" id="PF13561">
    <property type="entry name" value="adh_short_C2"/>
    <property type="match status" value="1"/>
</dbReference>
<evidence type="ECO:0000313" key="3">
    <source>
        <dbReference type="Proteomes" id="UP000184248"/>
    </source>
</evidence>
<dbReference type="PANTHER" id="PTHR42760:SF135">
    <property type="entry name" value="BLL7886 PROTEIN"/>
    <property type="match status" value="1"/>
</dbReference>